<protein>
    <recommendedName>
        <fullName evidence="5">Copper homeostasis protein</fullName>
    </recommendedName>
</protein>
<keyword evidence="4" id="KW-1185">Reference proteome</keyword>
<sequence length="215" mass="23558">MTSFAPACAPISTVVRRFSRYLLMVPLCMLLVGCDSASSNDNKEVRTEVVPVESLEDFESRNAAEGLSDDSNAQSNANSELDVTEEGQSLIAAAQSVNDTHTHQSLMSSELPSSSTLQATLMGDYGGMVPCQSCASIDVTLNLFADGSVLKTSIYNHPEKPQAPLVESGVYRQDNNKITIVYENKSIETYHIQDNHLVLMDEYKNPNNDYILARK</sequence>
<dbReference type="OrthoDB" id="5348860at2"/>
<dbReference type="InterPro" id="IPR007298">
    <property type="entry name" value="Cu-R_lipoprotein_NlpE"/>
</dbReference>
<evidence type="ECO:0000256" key="1">
    <source>
        <dbReference type="SAM" id="MobiDB-lite"/>
    </source>
</evidence>
<name>U4T5F7_9GAMM</name>
<evidence type="ECO:0000313" key="4">
    <source>
        <dbReference type="Proteomes" id="UP000016761"/>
    </source>
</evidence>
<evidence type="ECO:0000256" key="2">
    <source>
        <dbReference type="SAM" id="SignalP"/>
    </source>
</evidence>
<organism evidence="3 4">
    <name type="scientific">Psychrobacter aquaticus CMS 56</name>
    <dbReference type="NCBI Taxonomy" id="1354303"/>
    <lineage>
        <taxon>Bacteria</taxon>
        <taxon>Pseudomonadati</taxon>
        <taxon>Pseudomonadota</taxon>
        <taxon>Gammaproteobacteria</taxon>
        <taxon>Moraxellales</taxon>
        <taxon>Moraxellaceae</taxon>
        <taxon>Psychrobacter</taxon>
    </lineage>
</organism>
<evidence type="ECO:0008006" key="5">
    <source>
        <dbReference type="Google" id="ProtNLM"/>
    </source>
</evidence>
<evidence type="ECO:0000313" key="3">
    <source>
        <dbReference type="EMBL" id="ERL56582.1"/>
    </source>
</evidence>
<keyword evidence="2" id="KW-0732">Signal</keyword>
<dbReference type="Gene3D" id="2.40.128.640">
    <property type="match status" value="1"/>
</dbReference>
<reference evidence="3 4" key="1">
    <citation type="journal article" date="2013" name="Genome Announc.">
        <title>Draft Genome Sequence of Psychrobacter aquaticus Strain CMS 56T, Isolated from a Cyanobacterial Mat Sample Collected from Water Bodies in the McMurdo Dry Valley Region of Antarctica.</title>
        <authorList>
            <person name="Reddy G.S."/>
            <person name="Ara S."/>
            <person name="Singh A."/>
            <person name="Kumar Pinnaka A."/>
            <person name="Shivaji S."/>
        </authorList>
    </citation>
    <scope>NUCLEOTIDE SEQUENCE [LARGE SCALE GENOMIC DNA]</scope>
    <source>
        <strain evidence="3 4">CMS 56</strain>
    </source>
</reference>
<proteinExistence type="predicted"/>
<feature type="signal peptide" evidence="2">
    <location>
        <begin position="1"/>
        <end position="37"/>
    </location>
</feature>
<feature type="region of interest" description="Disordered" evidence="1">
    <location>
        <begin position="58"/>
        <end position="84"/>
    </location>
</feature>
<dbReference type="EMBL" id="AUSW01000013">
    <property type="protein sequence ID" value="ERL56582.1"/>
    <property type="molecule type" value="Genomic_DNA"/>
</dbReference>
<dbReference type="Pfam" id="PF04170">
    <property type="entry name" value="NlpE"/>
    <property type="match status" value="1"/>
</dbReference>
<accession>U4T5F7</accession>
<comment type="caution">
    <text evidence="3">The sequence shown here is derived from an EMBL/GenBank/DDBJ whole genome shotgun (WGS) entry which is preliminary data.</text>
</comment>
<dbReference type="PATRIC" id="fig|1354303.4.peg.599"/>
<dbReference type="eggNOG" id="COG3015">
    <property type="taxonomic scope" value="Bacteria"/>
</dbReference>
<dbReference type="AlphaFoldDB" id="U4T5F7"/>
<feature type="chain" id="PRO_5004655264" description="Copper homeostasis protein" evidence="2">
    <location>
        <begin position="38"/>
        <end position="215"/>
    </location>
</feature>
<feature type="compositionally biased region" description="Low complexity" evidence="1">
    <location>
        <begin position="69"/>
        <end position="79"/>
    </location>
</feature>
<dbReference type="Proteomes" id="UP000016761">
    <property type="component" value="Unassembled WGS sequence"/>
</dbReference>
<gene>
    <name evidence="3" type="ORF">M917_0608</name>
</gene>